<feature type="domain" description="Secretion system C-terminal sorting" evidence="1">
    <location>
        <begin position="49"/>
        <end position="115"/>
    </location>
</feature>
<gene>
    <name evidence="2" type="ORF">GCM10007423_63290</name>
</gene>
<evidence type="ECO:0000313" key="2">
    <source>
        <dbReference type="EMBL" id="GGH55593.1"/>
    </source>
</evidence>
<sequence>MLVNYSYVDANPLTGQNFYRLKMVDLDGTFAYSAIRLVEIEVGSGLVPYPNPVVDKILIRDHQLVKQADLHNASGVKVLANQQPSSAGIDVTRLPQGIYVITLTLFDGTISTHKVAVTK</sequence>
<dbReference type="NCBIfam" id="TIGR04183">
    <property type="entry name" value="Por_Secre_tail"/>
    <property type="match status" value="1"/>
</dbReference>
<reference evidence="3" key="1">
    <citation type="journal article" date="2019" name="Int. J. Syst. Evol. Microbiol.">
        <title>The Global Catalogue of Microorganisms (GCM) 10K type strain sequencing project: providing services to taxonomists for standard genome sequencing and annotation.</title>
        <authorList>
            <consortium name="The Broad Institute Genomics Platform"/>
            <consortium name="The Broad Institute Genome Sequencing Center for Infectious Disease"/>
            <person name="Wu L."/>
            <person name="Ma J."/>
        </authorList>
    </citation>
    <scope>NUCLEOTIDE SEQUENCE [LARGE SCALE GENOMIC DNA]</scope>
    <source>
        <strain evidence="3">CGMCC 1.15288</strain>
    </source>
</reference>
<name>A0ABQ1ZDC6_9BACT</name>
<accession>A0ABQ1ZDC6</accession>
<dbReference type="Pfam" id="PF18962">
    <property type="entry name" value="Por_Secre_tail"/>
    <property type="match status" value="1"/>
</dbReference>
<protein>
    <recommendedName>
        <fullName evidence="1">Secretion system C-terminal sorting domain-containing protein</fullName>
    </recommendedName>
</protein>
<dbReference type="Proteomes" id="UP000600214">
    <property type="component" value="Unassembled WGS sequence"/>
</dbReference>
<organism evidence="2 3">
    <name type="scientific">Dyadobacter endophyticus</name>
    <dbReference type="NCBI Taxonomy" id="1749036"/>
    <lineage>
        <taxon>Bacteria</taxon>
        <taxon>Pseudomonadati</taxon>
        <taxon>Bacteroidota</taxon>
        <taxon>Cytophagia</taxon>
        <taxon>Cytophagales</taxon>
        <taxon>Spirosomataceae</taxon>
        <taxon>Dyadobacter</taxon>
    </lineage>
</organism>
<evidence type="ECO:0000259" key="1">
    <source>
        <dbReference type="Pfam" id="PF18962"/>
    </source>
</evidence>
<comment type="caution">
    <text evidence="2">The sequence shown here is derived from an EMBL/GenBank/DDBJ whole genome shotgun (WGS) entry which is preliminary data.</text>
</comment>
<evidence type="ECO:0000313" key="3">
    <source>
        <dbReference type="Proteomes" id="UP000600214"/>
    </source>
</evidence>
<dbReference type="InterPro" id="IPR026444">
    <property type="entry name" value="Secre_tail"/>
</dbReference>
<dbReference type="EMBL" id="BMIA01000009">
    <property type="protein sequence ID" value="GGH55593.1"/>
    <property type="molecule type" value="Genomic_DNA"/>
</dbReference>
<keyword evidence="3" id="KW-1185">Reference proteome</keyword>
<proteinExistence type="predicted"/>